<keyword evidence="4" id="KW-1185">Reference proteome</keyword>
<reference evidence="3 4" key="1">
    <citation type="submission" date="2010-12" db="EMBL/GenBank/DDBJ databases">
        <title>The Genome Sequence of Coprobacillus sp. strain 29_1.</title>
        <authorList>
            <consortium name="The Broad Institute Genome Sequencing Platform"/>
            <person name="Earl A."/>
            <person name="Ward D."/>
            <person name="Feldgarden M."/>
            <person name="Gevers D."/>
            <person name="Daigneault M."/>
            <person name="Sibley C.D."/>
            <person name="White A."/>
            <person name="Strauss J."/>
            <person name="Allen-Vercoe E."/>
            <person name="Young S.K."/>
            <person name="Zeng Q."/>
            <person name="Gargeya S."/>
            <person name="Fitzgerald M."/>
            <person name="Haas B."/>
            <person name="Abouelleil A."/>
            <person name="Alvarado L."/>
            <person name="Arachchi H.M."/>
            <person name="Berlin A."/>
            <person name="Brown A."/>
            <person name="Chapman S.B."/>
            <person name="Chen Z."/>
            <person name="Dunbar C."/>
            <person name="Freedman E."/>
            <person name="Gearin G."/>
            <person name="Gellesch M."/>
            <person name="Goldberg J."/>
            <person name="Griggs A."/>
            <person name="Gujja S."/>
            <person name="Heilman E."/>
            <person name="Heiman D."/>
            <person name="Howarth C."/>
            <person name="Larson L."/>
            <person name="Lui A."/>
            <person name="MacDonald P.J.P."/>
            <person name="Mehta T."/>
            <person name="Montmayeur A."/>
            <person name="Murphy C."/>
            <person name="Neiman D."/>
            <person name="Pearson M."/>
            <person name="Priest M."/>
            <person name="Roberts A."/>
            <person name="Saif S."/>
            <person name="Shea T."/>
            <person name="Shenoy N."/>
            <person name="Sisk P."/>
            <person name="Stolte C."/>
            <person name="Sykes S."/>
            <person name="White J."/>
            <person name="Yandava C."/>
            <person name="Nusbaum C."/>
            <person name="Birren B."/>
        </authorList>
    </citation>
    <scope>NUCLEOTIDE SEQUENCE [LARGE SCALE GENOMIC DNA]</scope>
    <source>
        <strain evidence="3 4">29_1</strain>
    </source>
</reference>
<feature type="compositionally biased region" description="Basic and acidic residues" evidence="1">
    <location>
        <begin position="193"/>
        <end position="210"/>
    </location>
</feature>
<dbReference type="eggNOG" id="ENOG5033AX4">
    <property type="taxonomic scope" value="Bacteria"/>
</dbReference>
<dbReference type="AlphaFoldDB" id="E7GEZ3"/>
<proteinExistence type="predicted"/>
<gene>
    <name evidence="3" type="ORF">HMPREF9488_03336</name>
</gene>
<protein>
    <submittedName>
        <fullName evidence="3">Uncharacterized protein</fullName>
    </submittedName>
</protein>
<dbReference type="Proteomes" id="UP000003157">
    <property type="component" value="Unassembled WGS sequence"/>
</dbReference>
<dbReference type="EMBL" id="ADKX01000048">
    <property type="protein sequence ID" value="EFW03272.1"/>
    <property type="molecule type" value="Genomic_DNA"/>
</dbReference>
<dbReference type="OrthoDB" id="2491930at2"/>
<dbReference type="GeneID" id="78228566"/>
<feature type="compositionally biased region" description="Basic and acidic residues" evidence="1">
    <location>
        <begin position="263"/>
        <end position="273"/>
    </location>
</feature>
<evidence type="ECO:0000313" key="4">
    <source>
        <dbReference type="Proteomes" id="UP000003157"/>
    </source>
</evidence>
<dbReference type="RefSeq" id="WP_008790418.1">
    <property type="nucleotide sequence ID" value="NZ_AKCB01000001.1"/>
</dbReference>
<evidence type="ECO:0000256" key="1">
    <source>
        <dbReference type="SAM" id="MobiDB-lite"/>
    </source>
</evidence>
<name>E7GEZ3_9FIRM</name>
<feature type="region of interest" description="Disordered" evidence="1">
    <location>
        <begin position="179"/>
        <end position="273"/>
    </location>
</feature>
<evidence type="ECO:0000256" key="2">
    <source>
        <dbReference type="SAM" id="Phobius"/>
    </source>
</evidence>
<comment type="caution">
    <text evidence="3">The sequence shown here is derived from an EMBL/GenBank/DDBJ whole genome shotgun (WGS) entry which is preliminary data.</text>
</comment>
<feature type="transmembrane region" description="Helical" evidence="2">
    <location>
        <begin position="289"/>
        <end position="311"/>
    </location>
</feature>
<organism evidence="3 4">
    <name type="scientific">Coprobacillus cateniformis</name>
    <dbReference type="NCBI Taxonomy" id="100884"/>
    <lineage>
        <taxon>Bacteria</taxon>
        <taxon>Bacillati</taxon>
        <taxon>Bacillota</taxon>
        <taxon>Erysipelotrichia</taxon>
        <taxon>Erysipelotrichales</taxon>
        <taxon>Coprobacillaceae</taxon>
        <taxon>Coprobacillus</taxon>
    </lineage>
</organism>
<dbReference type="STRING" id="100884.GCA_000269565_00668"/>
<feature type="compositionally biased region" description="Low complexity" evidence="1">
    <location>
        <begin position="229"/>
        <end position="253"/>
    </location>
</feature>
<keyword evidence="2" id="KW-0812">Transmembrane</keyword>
<dbReference type="HOGENOM" id="CLU_873489_0_0_9"/>
<accession>E7GEZ3</accession>
<evidence type="ECO:0000313" key="3">
    <source>
        <dbReference type="EMBL" id="EFW03272.1"/>
    </source>
</evidence>
<keyword evidence="2" id="KW-1133">Transmembrane helix</keyword>
<keyword evidence="2" id="KW-0472">Membrane</keyword>
<sequence length="318" mass="35560">MKDWKKRGIGLCIGGATMLLLGLPMHISAQNELKEPRIIVEDSDGYWTQDSDLNIFPERDGNKYLTDSDWGEYVFTIHNDAHFTSAYELLMSETNDEKIPIEYQLENSEGKNILGTEDEWVTLSEPQKYKNDMEINQKDTLTLKWRWSQNGISDNEVADGSVYTIHLHIDGYQTGQDIDEEEPVYPDVPETPETEHPDEIQPEIPDHGNDIIDSEQGVDGNIQDNEIVSNSGDTNNNSITSNTHTSSGNTSGTDENQLDGNSETDKKDEDTSIKQEIDEQLESAEKKSLLGFIIIVSSVFVGGAGAVTLFIKKGINKK</sequence>